<evidence type="ECO:0000313" key="1">
    <source>
        <dbReference type="EMBL" id="SET78073.1"/>
    </source>
</evidence>
<dbReference type="EMBL" id="FOHU01000032">
    <property type="protein sequence ID" value="SET78073.1"/>
    <property type="molecule type" value="Genomic_DNA"/>
</dbReference>
<accession>A0A1I0H5Q1</accession>
<keyword evidence="2" id="KW-1185">Reference proteome</keyword>
<sequence>MMPYVSAPYGCYYAFDSRQFQMTTIPQMQEMYQMYGPNFISNVDTNQLQPILTDNPPITSLVLFKELSGFPNYGNPSGNADILYRGNRGVWTFEVPAFFFIPGLLRAQLYIRAVLDDRAATPVPQYSATISINGRVVHRGPVPLEHGRSFGQIFVNWRTLIFDVPDIRRINRIVITNTSTGLANDWIGLDWMEMRFFRR</sequence>
<dbReference type="OrthoDB" id="2080819at2"/>
<proteinExistence type="predicted"/>
<dbReference type="RefSeq" id="WP_139176492.1">
    <property type="nucleotide sequence ID" value="NZ_FOHU01000032.1"/>
</dbReference>
<dbReference type="AlphaFoldDB" id="A0A1I0H5Q1"/>
<reference evidence="1 2" key="1">
    <citation type="submission" date="2016-10" db="EMBL/GenBank/DDBJ databases">
        <authorList>
            <person name="de Groot N.N."/>
        </authorList>
    </citation>
    <scope>NUCLEOTIDE SEQUENCE [LARGE SCALE GENOMIC DNA]</scope>
    <source>
        <strain evidence="1 2">DSM 18979</strain>
    </source>
</reference>
<gene>
    <name evidence="1" type="ORF">SAMN05660297_03481</name>
</gene>
<evidence type="ECO:0000313" key="2">
    <source>
        <dbReference type="Proteomes" id="UP000199568"/>
    </source>
</evidence>
<dbReference type="Proteomes" id="UP000199568">
    <property type="component" value="Unassembled WGS sequence"/>
</dbReference>
<name>A0A1I0H5Q1_9FIRM</name>
<organism evidence="1 2">
    <name type="scientific">Natronincola peptidivorans</name>
    <dbReference type="NCBI Taxonomy" id="426128"/>
    <lineage>
        <taxon>Bacteria</taxon>
        <taxon>Bacillati</taxon>
        <taxon>Bacillota</taxon>
        <taxon>Clostridia</taxon>
        <taxon>Peptostreptococcales</taxon>
        <taxon>Natronincolaceae</taxon>
        <taxon>Natronincola</taxon>
    </lineage>
</organism>
<protein>
    <submittedName>
        <fullName evidence="1">Uncharacterized protein</fullName>
    </submittedName>
</protein>